<keyword evidence="5 9" id="KW-0798">TonB box</keyword>
<dbReference type="SUPFAM" id="SSF56935">
    <property type="entry name" value="Porins"/>
    <property type="match status" value="1"/>
</dbReference>
<comment type="similarity">
    <text evidence="8 9">Belongs to the TonB-dependent receptor family.</text>
</comment>
<dbReference type="PANTHER" id="PTHR47234:SF3">
    <property type="entry name" value="SECRETIN_TONB SHORT N-TERMINAL DOMAIN-CONTAINING PROTEIN"/>
    <property type="match status" value="1"/>
</dbReference>
<sequence length="952" mass="100977">MEEFSRAKNHTRLLLSTAAFVVAASLTSAAVAQTQPTPTAPVPAGTPAAEPAAVVAQAAADAGETPTAGEIVVTGSRIARNGFSAPTPTTVVGIADIQKAAPANIADFVNQLPQLSGSATTRTNNANTSTGANGLNALNLRSLGTNRTLVLLDGRRVVSSATNSAVDVNNLPSALVERVDVVTGGASAAYGSDAVAGVVNFVLQKKFTGIKGSISGGITDRSDGENTNGYLAAGAPFADNRGHILVSVEGLYQKGIGSLDPSKRKWFDQTNLLLNPAWTATNGQPRRIIRNNVNNLTVARGGVITTTALANTQFGDGGVPQPFVRGSIISDPLMVGGNSYYETNTVALDSKLKRWAGYGRGSYELTDDIEFIAEGSYAYAKTGGVAAYQRYPGNLTMSASNAFLPDSVRAQAAAAGVTSFRYGYSTVDLGQPYNEATRETYRGVAALEGTVFDDWKWDAYYQYGQTDAAFVLRNTTNVARFAEAIDAVRNPAGQIVCRSSLAAPTNGCVPLNIFGYNVASPAAIGYVKGNATQDLTIKQNVAAAGLSGEPFSLWAGPVSLALGAEYRKEQVSGTGDAISAVNGWYTGNFKGTNGSYTVKEAYGEIVVPLANDMPLLRQLELNAAGRYTHYSTTGGVETWKVGLTWKPIADVRLRGVRSRDIRAANLNELFAAGNTQSSEITDPVRNASYRATRLIIGNVNLSPEKADTTSLGIVYSPSFLRQFTASFDYYSIKLKDAITSLGSQELVDRCSRGETQLCQYLTRDSAGFITQIVASPINVAQLKTRGFDVEASFRQPLADVFSGMGGTVTLRALGSHIARRTTINGGVSTEAAGQNTGDAPKWRWFVTAGYDDDSISGLVTLRTISKGVYDNLWTSGVDIDNNRIKGVAYVDLAGTYRFNLGNVKMELFAKVENFLDKDPPVVAGTSVSALQTNVVLYDVIGRTYRAGLRFRL</sequence>
<dbReference type="Gene3D" id="2.40.170.20">
    <property type="entry name" value="TonB-dependent receptor, beta-barrel domain"/>
    <property type="match status" value="1"/>
</dbReference>
<evidence type="ECO:0000256" key="4">
    <source>
        <dbReference type="ARBA" id="ARBA00022692"/>
    </source>
</evidence>
<evidence type="ECO:0000256" key="7">
    <source>
        <dbReference type="ARBA" id="ARBA00023237"/>
    </source>
</evidence>
<evidence type="ECO:0000313" key="13">
    <source>
        <dbReference type="EMBL" id="WCT74753.1"/>
    </source>
</evidence>
<keyword evidence="7 8" id="KW-0998">Cell outer membrane</keyword>
<keyword evidence="13" id="KW-0675">Receptor</keyword>
<keyword evidence="2 8" id="KW-0813">Transport</keyword>
<evidence type="ECO:0000259" key="11">
    <source>
        <dbReference type="Pfam" id="PF00593"/>
    </source>
</evidence>
<dbReference type="InterPro" id="IPR012910">
    <property type="entry name" value="Plug_dom"/>
</dbReference>
<evidence type="ECO:0000256" key="10">
    <source>
        <dbReference type="SAM" id="SignalP"/>
    </source>
</evidence>
<feature type="domain" description="TonB-dependent receptor-like beta-barrel" evidence="11">
    <location>
        <begin position="405"/>
        <end position="913"/>
    </location>
</feature>
<evidence type="ECO:0000256" key="5">
    <source>
        <dbReference type="ARBA" id="ARBA00023077"/>
    </source>
</evidence>
<gene>
    <name evidence="13" type="ORF">PQ455_05885</name>
</gene>
<dbReference type="Gene3D" id="2.170.130.10">
    <property type="entry name" value="TonB-dependent receptor, plug domain"/>
    <property type="match status" value="1"/>
</dbReference>
<feature type="domain" description="TonB-dependent receptor plug" evidence="12">
    <location>
        <begin position="84"/>
        <end position="198"/>
    </location>
</feature>
<evidence type="ECO:0000256" key="3">
    <source>
        <dbReference type="ARBA" id="ARBA00022452"/>
    </source>
</evidence>
<dbReference type="Pfam" id="PF00593">
    <property type="entry name" value="TonB_dep_Rec_b-barrel"/>
    <property type="match status" value="1"/>
</dbReference>
<feature type="chain" id="PRO_5045662187" evidence="10">
    <location>
        <begin position="33"/>
        <end position="952"/>
    </location>
</feature>
<evidence type="ECO:0000256" key="8">
    <source>
        <dbReference type="PROSITE-ProRule" id="PRU01360"/>
    </source>
</evidence>
<reference evidence="13 14" key="1">
    <citation type="submission" date="2023-02" db="EMBL/GenBank/DDBJ databases">
        <title>Genome sequence of Sphingomonas naphthae.</title>
        <authorList>
            <person name="Kim S."/>
            <person name="Heo J."/>
            <person name="Kwon S.-W."/>
        </authorList>
    </citation>
    <scope>NUCLEOTIDE SEQUENCE [LARGE SCALE GENOMIC DNA]</scope>
    <source>
        <strain evidence="13 14">KACC 18716</strain>
    </source>
</reference>
<evidence type="ECO:0000256" key="1">
    <source>
        <dbReference type="ARBA" id="ARBA00004571"/>
    </source>
</evidence>
<dbReference type="Pfam" id="PF07715">
    <property type="entry name" value="Plug"/>
    <property type="match status" value="1"/>
</dbReference>
<dbReference type="InterPro" id="IPR000531">
    <property type="entry name" value="Beta-barrel_TonB"/>
</dbReference>
<comment type="subcellular location">
    <subcellularLocation>
        <location evidence="1 8">Cell outer membrane</location>
        <topology evidence="1 8">Multi-pass membrane protein</topology>
    </subcellularLocation>
</comment>
<keyword evidence="4 8" id="KW-0812">Transmembrane</keyword>
<dbReference type="PANTHER" id="PTHR47234">
    <property type="match status" value="1"/>
</dbReference>
<keyword evidence="6 8" id="KW-0472">Membrane</keyword>
<keyword evidence="3 8" id="KW-1134">Transmembrane beta strand</keyword>
<dbReference type="RefSeq" id="WP_273690074.1">
    <property type="nucleotide sequence ID" value="NZ_CP117411.1"/>
</dbReference>
<evidence type="ECO:0000259" key="12">
    <source>
        <dbReference type="Pfam" id="PF07715"/>
    </source>
</evidence>
<feature type="signal peptide" evidence="10">
    <location>
        <begin position="1"/>
        <end position="32"/>
    </location>
</feature>
<dbReference type="PROSITE" id="PS52016">
    <property type="entry name" value="TONB_DEPENDENT_REC_3"/>
    <property type="match status" value="1"/>
</dbReference>
<evidence type="ECO:0000313" key="14">
    <source>
        <dbReference type="Proteomes" id="UP001220395"/>
    </source>
</evidence>
<proteinExistence type="inferred from homology"/>
<dbReference type="EMBL" id="CP117411">
    <property type="protein sequence ID" value="WCT74753.1"/>
    <property type="molecule type" value="Genomic_DNA"/>
</dbReference>
<keyword evidence="10" id="KW-0732">Signal</keyword>
<dbReference type="Proteomes" id="UP001220395">
    <property type="component" value="Chromosome"/>
</dbReference>
<evidence type="ECO:0000256" key="6">
    <source>
        <dbReference type="ARBA" id="ARBA00023136"/>
    </source>
</evidence>
<dbReference type="InterPro" id="IPR037066">
    <property type="entry name" value="Plug_dom_sf"/>
</dbReference>
<evidence type="ECO:0000256" key="2">
    <source>
        <dbReference type="ARBA" id="ARBA00022448"/>
    </source>
</evidence>
<dbReference type="InterPro" id="IPR039426">
    <property type="entry name" value="TonB-dep_rcpt-like"/>
</dbReference>
<protein>
    <submittedName>
        <fullName evidence="13">TonB-dependent receptor</fullName>
    </submittedName>
</protein>
<dbReference type="InterPro" id="IPR036942">
    <property type="entry name" value="Beta-barrel_TonB_sf"/>
</dbReference>
<keyword evidence="14" id="KW-1185">Reference proteome</keyword>
<accession>A0ABY7TP07</accession>
<organism evidence="13 14">
    <name type="scientific">Sphingomonas naphthae</name>
    <dbReference type="NCBI Taxonomy" id="1813468"/>
    <lineage>
        <taxon>Bacteria</taxon>
        <taxon>Pseudomonadati</taxon>
        <taxon>Pseudomonadota</taxon>
        <taxon>Alphaproteobacteria</taxon>
        <taxon>Sphingomonadales</taxon>
        <taxon>Sphingomonadaceae</taxon>
        <taxon>Sphingomonas</taxon>
    </lineage>
</organism>
<name>A0ABY7TP07_9SPHN</name>
<evidence type="ECO:0000256" key="9">
    <source>
        <dbReference type="RuleBase" id="RU003357"/>
    </source>
</evidence>